<protein>
    <submittedName>
        <fullName evidence="2">Uncharacterized protein</fullName>
    </submittedName>
</protein>
<dbReference type="EMBL" id="JARBHB010000005">
    <property type="protein sequence ID" value="KAJ8882950.1"/>
    <property type="molecule type" value="Genomic_DNA"/>
</dbReference>
<proteinExistence type="predicted"/>
<dbReference type="Proteomes" id="UP001159363">
    <property type="component" value="Chromosome 4"/>
</dbReference>
<reference evidence="2 3" key="1">
    <citation type="submission" date="2023-02" db="EMBL/GenBank/DDBJ databases">
        <title>LHISI_Scaffold_Assembly.</title>
        <authorList>
            <person name="Stuart O.P."/>
            <person name="Cleave R."/>
            <person name="Magrath M.J.L."/>
            <person name="Mikheyev A.S."/>
        </authorList>
    </citation>
    <scope>NUCLEOTIDE SEQUENCE [LARGE SCALE GENOMIC DNA]</scope>
    <source>
        <strain evidence="2">Daus_M_001</strain>
        <tissue evidence="2">Leg muscle</tissue>
    </source>
</reference>
<keyword evidence="3" id="KW-1185">Reference proteome</keyword>
<organism evidence="2 3">
    <name type="scientific">Dryococelus australis</name>
    <dbReference type="NCBI Taxonomy" id="614101"/>
    <lineage>
        <taxon>Eukaryota</taxon>
        <taxon>Metazoa</taxon>
        <taxon>Ecdysozoa</taxon>
        <taxon>Arthropoda</taxon>
        <taxon>Hexapoda</taxon>
        <taxon>Insecta</taxon>
        <taxon>Pterygota</taxon>
        <taxon>Neoptera</taxon>
        <taxon>Polyneoptera</taxon>
        <taxon>Phasmatodea</taxon>
        <taxon>Verophasmatodea</taxon>
        <taxon>Anareolatae</taxon>
        <taxon>Phasmatidae</taxon>
        <taxon>Eurycanthinae</taxon>
        <taxon>Dryococelus</taxon>
    </lineage>
</organism>
<gene>
    <name evidence="2" type="ORF">PR048_014789</name>
</gene>
<evidence type="ECO:0000256" key="1">
    <source>
        <dbReference type="SAM" id="MobiDB-lite"/>
    </source>
</evidence>
<evidence type="ECO:0000313" key="3">
    <source>
        <dbReference type="Proteomes" id="UP001159363"/>
    </source>
</evidence>
<accession>A0ABQ9HFA5</accession>
<sequence>MSGVFGSDPAGNRAQYAQRPCLSVPPSLLASLVVVGPRLGQSRRLLVPDLAAAIENSDSPLNPFLPQRFIRLRNIQRMMFPIRRQPFSLDDSHVEIVPDDTAVQRVFSGISHFPRPFIQALLHTCLSSPASALKASVLGAAQISPLKNTKIVRTFTNNIFWQAGAVWTNVYCMLSCDAADWARQSHKCTADREGSDGAEVVVDSRRHRNNLPGYKINSFEVISVKLTFEDTGAINLDPKSSFQITGLSIGACSCEHADVKGYALTISSHVPIFSTACQNIRGSLAREGPPMVVVELRASSVFPLCVAPGRAIKLQCSRCDYLPLILANRVRFPARVAPRFSHMVGGFSRDLPFPLPLHYGATPCPPHLALIGSEDLDVESRPNISTRTLSKQGRIQKSRRIDKERRI</sequence>
<name>A0ABQ9HFA5_9NEOP</name>
<evidence type="ECO:0000313" key="2">
    <source>
        <dbReference type="EMBL" id="KAJ8882950.1"/>
    </source>
</evidence>
<comment type="caution">
    <text evidence="2">The sequence shown here is derived from an EMBL/GenBank/DDBJ whole genome shotgun (WGS) entry which is preliminary data.</text>
</comment>
<feature type="region of interest" description="Disordered" evidence="1">
    <location>
        <begin position="388"/>
        <end position="407"/>
    </location>
</feature>